<keyword evidence="3" id="KW-1185">Reference proteome</keyword>
<feature type="compositionally biased region" description="Pro residues" evidence="1">
    <location>
        <begin position="37"/>
        <end position="48"/>
    </location>
</feature>
<evidence type="ECO:0000313" key="2">
    <source>
        <dbReference type="EMBL" id="SEG70386.1"/>
    </source>
</evidence>
<gene>
    <name evidence="2" type="ORF">SAMN05421819_4433</name>
</gene>
<protein>
    <submittedName>
        <fullName evidence="2">Carboxypeptidase regulatory-like domain-containing protein</fullName>
    </submittedName>
</protein>
<dbReference type="Gene3D" id="2.60.40.1120">
    <property type="entry name" value="Carboxypeptidase-like, regulatory domain"/>
    <property type="match status" value="1"/>
</dbReference>
<dbReference type="SUPFAM" id="SSF49478">
    <property type="entry name" value="Cna protein B-type domain"/>
    <property type="match status" value="1"/>
</dbReference>
<sequence length="368" mass="39775">MHRFIRLQRRSRPRPFWLTLGAGVLLGAVGRLPAQRPVPAPNAAPPPTALGTPAVELPDAPDAGTVGGEVTDIDGALIPNAKVTLINARTGETHTESVTDQAGAYRFERVPAGTYRVHISAKGFSPWKVKDFDVAPQQAVILERVELGVEEITTAVTAITVEDLAEQQITNEEHQRILGVLPNFFVSYEKHPMPLTRKQKFKLAAVVSVDPVTFFTTGVTAGIEQANNNFSGYGQGMGGYGQRYAATYGDKLSATFLGAAFFPSLFHQDPRYFYLGHGNVVHRALYAISTTVMCKGDNGHWQPNFSNVLGNIGSAEISTLYYPATSQQSAQVRLTNSIIGIGEGAIGTLFQEFILRHVTSGGIAKQKP</sequence>
<evidence type="ECO:0000256" key="1">
    <source>
        <dbReference type="SAM" id="MobiDB-lite"/>
    </source>
</evidence>
<organism evidence="2 3">
    <name type="scientific">Bryocella elongata</name>
    <dbReference type="NCBI Taxonomy" id="863522"/>
    <lineage>
        <taxon>Bacteria</taxon>
        <taxon>Pseudomonadati</taxon>
        <taxon>Acidobacteriota</taxon>
        <taxon>Terriglobia</taxon>
        <taxon>Terriglobales</taxon>
        <taxon>Acidobacteriaceae</taxon>
        <taxon>Bryocella</taxon>
    </lineage>
</organism>
<proteinExistence type="predicted"/>
<keyword evidence="2" id="KW-0378">Hydrolase</keyword>
<dbReference type="RefSeq" id="WP_103935257.1">
    <property type="nucleotide sequence ID" value="NZ_FNVA01000009.1"/>
</dbReference>
<dbReference type="OrthoDB" id="115803at2"/>
<dbReference type="EMBL" id="FNVA01000009">
    <property type="protein sequence ID" value="SEG70386.1"/>
    <property type="molecule type" value="Genomic_DNA"/>
</dbReference>
<keyword evidence="2" id="KW-0645">Protease</keyword>
<evidence type="ECO:0000313" key="3">
    <source>
        <dbReference type="Proteomes" id="UP000236728"/>
    </source>
</evidence>
<dbReference type="GO" id="GO:0004180">
    <property type="term" value="F:carboxypeptidase activity"/>
    <property type="evidence" value="ECO:0007669"/>
    <property type="project" value="UniProtKB-KW"/>
</dbReference>
<keyword evidence="2" id="KW-0121">Carboxypeptidase</keyword>
<accession>A0A1H6CDE8</accession>
<reference evidence="2 3" key="1">
    <citation type="submission" date="2016-10" db="EMBL/GenBank/DDBJ databases">
        <authorList>
            <person name="de Groot N.N."/>
        </authorList>
    </citation>
    <scope>NUCLEOTIDE SEQUENCE [LARGE SCALE GENOMIC DNA]</scope>
    <source>
        <strain evidence="2 3">DSM 22489</strain>
    </source>
</reference>
<feature type="region of interest" description="Disordered" evidence="1">
    <location>
        <begin position="37"/>
        <end position="63"/>
    </location>
</feature>
<name>A0A1H6CDE8_9BACT</name>
<dbReference type="Pfam" id="PF13620">
    <property type="entry name" value="CarboxypepD_reg"/>
    <property type="match status" value="1"/>
</dbReference>
<dbReference type="AlphaFoldDB" id="A0A1H6CDE8"/>
<dbReference type="Proteomes" id="UP000236728">
    <property type="component" value="Unassembled WGS sequence"/>
</dbReference>